<dbReference type="PANTHER" id="PTHR43553">
    <property type="entry name" value="HEAVY METAL TRANSPORTER"/>
    <property type="match status" value="1"/>
</dbReference>
<dbReference type="Proteomes" id="UP000291269">
    <property type="component" value="Unassembled WGS sequence"/>
</dbReference>
<evidence type="ECO:0000256" key="3">
    <source>
        <dbReference type="ARBA" id="ARBA00022448"/>
    </source>
</evidence>
<dbReference type="CDD" id="cd03225">
    <property type="entry name" value="ABC_cobalt_CbiO_domain1"/>
    <property type="match status" value="1"/>
</dbReference>
<evidence type="ECO:0000313" key="10">
    <source>
        <dbReference type="EMBL" id="RXZ57823.1"/>
    </source>
</evidence>
<dbReference type="RefSeq" id="WP_129227136.1">
    <property type="nucleotide sequence ID" value="NZ_SDOZ01000005.1"/>
</dbReference>
<dbReference type="InterPro" id="IPR015856">
    <property type="entry name" value="ABC_transpr_CbiO/EcfA_su"/>
</dbReference>
<evidence type="ECO:0000256" key="6">
    <source>
        <dbReference type="ARBA" id="ARBA00022840"/>
    </source>
</evidence>
<dbReference type="Pfam" id="PF00005">
    <property type="entry name" value="ABC_tran"/>
    <property type="match status" value="1"/>
</dbReference>
<gene>
    <name evidence="10" type="ORF">ESZ91_10745</name>
</gene>
<protein>
    <submittedName>
        <fullName evidence="10">ATP-binding cassette domain-containing protein</fullName>
    </submittedName>
</protein>
<comment type="subcellular location">
    <subcellularLocation>
        <location evidence="1">Cell membrane</location>
        <topology evidence="1">Peripheral membrane protein</topology>
    </subcellularLocation>
</comment>
<name>A0A4Q2K6V2_9FIRM</name>
<comment type="similarity">
    <text evidence="2">Belongs to the ABC transporter superfamily.</text>
</comment>
<feature type="domain" description="ABC transporter" evidence="9">
    <location>
        <begin position="2"/>
        <end position="235"/>
    </location>
</feature>
<dbReference type="InterPro" id="IPR027417">
    <property type="entry name" value="P-loop_NTPase"/>
</dbReference>
<keyword evidence="6 10" id="KW-0067">ATP-binding</keyword>
<dbReference type="PROSITE" id="PS50893">
    <property type="entry name" value="ABC_TRANSPORTER_2"/>
    <property type="match status" value="1"/>
</dbReference>
<evidence type="ECO:0000256" key="7">
    <source>
        <dbReference type="ARBA" id="ARBA00022967"/>
    </source>
</evidence>
<organism evidence="10 11">
    <name type="scientific">Candidatus Borkfalkia ceftriaxoniphila</name>
    <dbReference type="NCBI Taxonomy" id="2508949"/>
    <lineage>
        <taxon>Bacteria</taxon>
        <taxon>Bacillati</taxon>
        <taxon>Bacillota</taxon>
        <taxon>Clostridia</taxon>
        <taxon>Christensenellales</taxon>
        <taxon>Christensenellaceae</taxon>
        <taxon>Candidatus Borkfalkia</taxon>
    </lineage>
</organism>
<dbReference type="GO" id="GO:0043190">
    <property type="term" value="C:ATP-binding cassette (ABC) transporter complex"/>
    <property type="evidence" value="ECO:0007669"/>
    <property type="project" value="TreeGrafter"/>
</dbReference>
<dbReference type="InterPro" id="IPR003439">
    <property type="entry name" value="ABC_transporter-like_ATP-bd"/>
</dbReference>
<reference evidence="10 11" key="1">
    <citation type="journal article" date="2019" name="Gut">
        <title>Antibiotics-induced monodominance of a novel gut bacterial order.</title>
        <authorList>
            <person name="Hildebrand F."/>
            <person name="Moitinho-Silva L."/>
            <person name="Blasche S."/>
            <person name="Jahn M.T."/>
            <person name="Gossmann T.I."/>
            <person name="Heuerta-Cepas J."/>
            <person name="Hercog R."/>
            <person name="Luetge M."/>
            <person name="Bahram M."/>
            <person name="Pryszlak A."/>
            <person name="Alves R.J."/>
            <person name="Waszak S.M."/>
            <person name="Zhu A."/>
            <person name="Ye L."/>
            <person name="Costea P.I."/>
            <person name="Aalvink S."/>
            <person name="Belzer C."/>
            <person name="Forslund S.K."/>
            <person name="Sunagawa S."/>
            <person name="Hentschel U."/>
            <person name="Merten C."/>
            <person name="Patil K.R."/>
            <person name="Benes V."/>
            <person name="Bork P."/>
        </authorList>
    </citation>
    <scope>NUCLEOTIDE SEQUENCE [LARGE SCALE GENOMIC DNA]</scope>
    <source>
        <strain evidence="10 11">HDS1380</strain>
    </source>
</reference>
<dbReference type="SMART" id="SM00382">
    <property type="entry name" value="AAA"/>
    <property type="match status" value="1"/>
</dbReference>
<evidence type="ECO:0000256" key="4">
    <source>
        <dbReference type="ARBA" id="ARBA00022475"/>
    </source>
</evidence>
<sequence length="246" mass="27384">MIELKNVCYSVKDERTGEKQTILENVNLTFPEKSITVITGPNGSGKSTLIKLLMGIEKPTSGKIYFGNEEIQNKTITERAKLGFTIAFQQPVRFKGITVKKLLDVASGKKLTQNELCDCLSVVGLCARNYIDRTVDGTLSGGELKRIELAMTIAKGGEVFLLDEPEAGIDLWSFEDLVTLFKKLHDKTVIIVSHQNRILETADKIVLFEGDKTFLEGGRDEILCRITDRPNGCWKNVKEADNGQSR</sequence>
<keyword evidence="4" id="KW-1003">Cell membrane</keyword>
<keyword evidence="5" id="KW-0547">Nucleotide-binding</keyword>
<dbReference type="EMBL" id="SDOZ01000005">
    <property type="protein sequence ID" value="RXZ57823.1"/>
    <property type="molecule type" value="Genomic_DNA"/>
</dbReference>
<keyword evidence="7" id="KW-1278">Translocase</keyword>
<evidence type="ECO:0000256" key="1">
    <source>
        <dbReference type="ARBA" id="ARBA00004202"/>
    </source>
</evidence>
<keyword evidence="3" id="KW-0813">Transport</keyword>
<dbReference type="InterPro" id="IPR050095">
    <property type="entry name" value="ECF_ABC_transporter_ATP-bd"/>
</dbReference>
<keyword evidence="11" id="KW-1185">Reference proteome</keyword>
<evidence type="ECO:0000259" key="9">
    <source>
        <dbReference type="PROSITE" id="PS50893"/>
    </source>
</evidence>
<keyword evidence="8" id="KW-0472">Membrane</keyword>
<evidence type="ECO:0000256" key="8">
    <source>
        <dbReference type="ARBA" id="ARBA00023136"/>
    </source>
</evidence>
<dbReference type="PROSITE" id="PS00211">
    <property type="entry name" value="ABC_TRANSPORTER_1"/>
    <property type="match status" value="1"/>
</dbReference>
<comment type="caution">
    <text evidence="10">The sequence shown here is derived from an EMBL/GenBank/DDBJ whole genome shotgun (WGS) entry which is preliminary data.</text>
</comment>
<evidence type="ECO:0000256" key="2">
    <source>
        <dbReference type="ARBA" id="ARBA00005417"/>
    </source>
</evidence>
<dbReference type="AlphaFoldDB" id="A0A4Q2K6V2"/>
<dbReference type="Gene3D" id="3.40.50.300">
    <property type="entry name" value="P-loop containing nucleotide triphosphate hydrolases"/>
    <property type="match status" value="1"/>
</dbReference>
<dbReference type="GO" id="GO:0016887">
    <property type="term" value="F:ATP hydrolysis activity"/>
    <property type="evidence" value="ECO:0007669"/>
    <property type="project" value="InterPro"/>
</dbReference>
<dbReference type="InterPro" id="IPR017871">
    <property type="entry name" value="ABC_transporter-like_CS"/>
</dbReference>
<dbReference type="SUPFAM" id="SSF52540">
    <property type="entry name" value="P-loop containing nucleoside triphosphate hydrolases"/>
    <property type="match status" value="1"/>
</dbReference>
<proteinExistence type="inferred from homology"/>
<accession>A0A4Q2K6V2</accession>
<dbReference type="GO" id="GO:0042626">
    <property type="term" value="F:ATPase-coupled transmembrane transporter activity"/>
    <property type="evidence" value="ECO:0007669"/>
    <property type="project" value="TreeGrafter"/>
</dbReference>
<dbReference type="InterPro" id="IPR003593">
    <property type="entry name" value="AAA+_ATPase"/>
</dbReference>
<evidence type="ECO:0000313" key="11">
    <source>
        <dbReference type="Proteomes" id="UP000291269"/>
    </source>
</evidence>
<evidence type="ECO:0000256" key="5">
    <source>
        <dbReference type="ARBA" id="ARBA00022741"/>
    </source>
</evidence>
<dbReference type="GO" id="GO:0005524">
    <property type="term" value="F:ATP binding"/>
    <property type="evidence" value="ECO:0007669"/>
    <property type="project" value="UniProtKB-KW"/>
</dbReference>
<dbReference type="OrthoDB" id="9806149at2"/>